<gene>
    <name evidence="8" type="ORF">Tci_829809</name>
</gene>
<evidence type="ECO:0000256" key="3">
    <source>
        <dbReference type="ARBA" id="ARBA00022490"/>
    </source>
</evidence>
<dbReference type="EMBL" id="BKCJ010975245">
    <property type="protein sequence ID" value="GFC57839.1"/>
    <property type="molecule type" value="Genomic_DNA"/>
</dbReference>
<feature type="region of interest" description="Disordered" evidence="7">
    <location>
        <begin position="49"/>
        <end position="70"/>
    </location>
</feature>
<organism evidence="8">
    <name type="scientific">Tanacetum cinerariifolium</name>
    <name type="common">Dalmatian daisy</name>
    <name type="synonym">Chrysanthemum cinerariifolium</name>
    <dbReference type="NCBI Taxonomy" id="118510"/>
    <lineage>
        <taxon>Eukaryota</taxon>
        <taxon>Viridiplantae</taxon>
        <taxon>Streptophyta</taxon>
        <taxon>Embryophyta</taxon>
        <taxon>Tracheophyta</taxon>
        <taxon>Spermatophyta</taxon>
        <taxon>Magnoliopsida</taxon>
        <taxon>eudicotyledons</taxon>
        <taxon>Gunneridae</taxon>
        <taxon>Pentapetalae</taxon>
        <taxon>asterids</taxon>
        <taxon>campanulids</taxon>
        <taxon>Asterales</taxon>
        <taxon>Asteraceae</taxon>
        <taxon>Asteroideae</taxon>
        <taxon>Anthemideae</taxon>
        <taxon>Anthemidinae</taxon>
        <taxon>Tanacetum</taxon>
    </lineage>
</organism>
<comment type="subcellular location">
    <subcellularLocation>
        <location evidence="1">Cytoplasm</location>
        <location evidence="1">Cytoskeleton</location>
    </subcellularLocation>
</comment>
<dbReference type="PANTHER" id="PTHR31246:SF5">
    <property type="entry name" value="MICROTUBULE-ASSOCIATED PROTEIN 70-5"/>
    <property type="match status" value="1"/>
</dbReference>
<dbReference type="InterPro" id="IPR009768">
    <property type="entry name" value="MAP70"/>
</dbReference>
<protein>
    <submittedName>
        <fullName evidence="8">Microtubule-associated protein 70-5</fullName>
    </submittedName>
</protein>
<comment type="caution">
    <text evidence="8">The sequence shown here is derived from an EMBL/GenBank/DDBJ whole genome shotgun (WGS) entry which is preliminary data.</text>
</comment>
<comment type="similarity">
    <text evidence="2">Belongs to the MAP70 family.</text>
</comment>
<dbReference type="Pfam" id="PF07058">
    <property type="entry name" value="MAP70"/>
    <property type="match status" value="1"/>
</dbReference>
<proteinExistence type="inferred from homology"/>
<evidence type="ECO:0000256" key="2">
    <source>
        <dbReference type="ARBA" id="ARBA00008825"/>
    </source>
</evidence>
<dbReference type="GO" id="GO:0008017">
    <property type="term" value="F:microtubule binding"/>
    <property type="evidence" value="ECO:0007669"/>
    <property type="project" value="InterPro"/>
</dbReference>
<evidence type="ECO:0000256" key="4">
    <source>
        <dbReference type="ARBA" id="ARBA00022701"/>
    </source>
</evidence>
<keyword evidence="3" id="KW-0963">Cytoplasm</keyword>
<evidence type="ECO:0000313" key="8">
    <source>
        <dbReference type="EMBL" id="GFC57839.1"/>
    </source>
</evidence>
<keyword evidence="5" id="KW-0175">Coiled coil</keyword>
<dbReference type="GO" id="GO:0007010">
    <property type="term" value="P:cytoskeleton organization"/>
    <property type="evidence" value="ECO:0007669"/>
    <property type="project" value="InterPro"/>
</dbReference>
<evidence type="ECO:0000256" key="1">
    <source>
        <dbReference type="ARBA" id="ARBA00004245"/>
    </source>
</evidence>
<reference evidence="8" key="1">
    <citation type="journal article" date="2019" name="Sci. Rep.">
        <title>Draft genome of Tanacetum cinerariifolium, the natural source of mosquito coil.</title>
        <authorList>
            <person name="Yamashiro T."/>
            <person name="Shiraishi A."/>
            <person name="Satake H."/>
            <person name="Nakayama K."/>
        </authorList>
    </citation>
    <scope>NUCLEOTIDE SEQUENCE</scope>
</reference>
<evidence type="ECO:0000256" key="7">
    <source>
        <dbReference type="SAM" id="MobiDB-lite"/>
    </source>
</evidence>
<evidence type="ECO:0000256" key="6">
    <source>
        <dbReference type="ARBA" id="ARBA00023212"/>
    </source>
</evidence>
<keyword evidence="6" id="KW-0206">Cytoskeleton</keyword>
<accession>A0A699Q1V0</accession>
<evidence type="ECO:0000256" key="5">
    <source>
        <dbReference type="ARBA" id="ARBA00023054"/>
    </source>
</evidence>
<sequence length="70" mass="7940">EAFAVEATLRRVNAIQKGDNMLPIKSISAPLEADIKMYNNEISALQEDKKTLERHTKSKEEALLESERIL</sequence>
<feature type="non-terminal residue" evidence="8">
    <location>
        <position position="1"/>
    </location>
</feature>
<dbReference type="PANTHER" id="PTHR31246">
    <property type="entry name" value="MICROTUBULE-ASSOCIATED PROTEIN 70-2"/>
    <property type="match status" value="1"/>
</dbReference>
<keyword evidence="4" id="KW-0493">Microtubule</keyword>
<dbReference type="GO" id="GO:0005874">
    <property type="term" value="C:microtubule"/>
    <property type="evidence" value="ECO:0007669"/>
    <property type="project" value="UniProtKB-KW"/>
</dbReference>
<dbReference type="AlphaFoldDB" id="A0A699Q1V0"/>
<name>A0A699Q1V0_TANCI</name>